<name>A0A835YLZ5_9STRA</name>
<dbReference type="Proteomes" id="UP000664859">
    <property type="component" value="Unassembled WGS sequence"/>
</dbReference>
<sequence>MYRPDPAFEGVDAMLRSADIWVINFGLHWKVKEADAYAAAVSEVLLRVRRRLTTQDAPSSANGGGSGSSSGGSRCLRRRAHSADGDADGGNHHAVVEADAAGQTRTLDVTLQGRLRSRGGATHGNSAAAEGGDAHNEAGASGSGGAQRPSGDGSAGARRIAVWRETSAQHFALAPGGEHGGASTEHPDAAALGVMGAASLKAFDARKACGAAAWYPGDTPYMWREGIVLAAARAAGLTVVFTNTTLSDAAVTAAAEEEEVACDAAVLYVVPFYEMTRQLGAHGHHISAQDGSGGECTHYCGSPFVWERVYDGVHRAIEMDDRRAARCAAAVGVVITEGGCENPRSQACAQCSAGALIVCDTCYNYVRRALQSQVLHDACEQSSMHPANTPDICAAKNVQQYRSDVQWSTVGQSTYDLAERGLVKELPDYKESKSESEPSPVDALEWRRHHDPFTLSTTTEAQRNAVLRLMSANLCFRPGPPLVASTSVAIMAGGAPSSAQGGGSIPLFDLHGAMLAWLDGSKGHISAQLDIMSELYEQESAIGDCVSDARVQCRRQLADVIREQNGVVAAITDEWDAALQARFTFLKQASWADEVVCASMPQRNRRHKEQELPDEELPDYESESEPEAEPPADAQGWRAEYNDFTLATTSEAQRNAVLRLASAELCYPPPLLASTSVGIMAGGTRSSAQGGGPIPLFDLHGAMLVWLGGSKGRINAQLDKMSELYTQESAIARAYAKADVSGARVHRRQLADVIQDQNGVVAAITDEWDAALQTRSTFVKQAPLDWPMREPSVQAIEDWVVFLAQVKGYLKWEVRHWDEHFDDLVTPRFGADPGEPFDIALHRPRRTAYSQLLMAEVFHRMFGLELPYDLDHIGWTCEDEEFHRYHTRSGLPQDPQHVPSVFAGVVELEVEDDTESDAANLKRQRTIERTRILLRA</sequence>
<evidence type="ECO:0000256" key="1">
    <source>
        <dbReference type="SAM" id="MobiDB-lite"/>
    </source>
</evidence>
<feature type="region of interest" description="Disordered" evidence="1">
    <location>
        <begin position="116"/>
        <end position="157"/>
    </location>
</feature>
<feature type="compositionally biased region" description="Basic and acidic residues" evidence="1">
    <location>
        <begin position="81"/>
        <end position="92"/>
    </location>
</feature>
<feature type="compositionally biased region" description="Acidic residues" evidence="1">
    <location>
        <begin position="612"/>
        <end position="630"/>
    </location>
</feature>
<dbReference type="AlphaFoldDB" id="A0A835YLZ5"/>
<gene>
    <name evidence="2" type="ORF">JKP88DRAFT_265126</name>
</gene>
<feature type="region of interest" description="Disordered" evidence="1">
    <location>
        <begin position="602"/>
        <end position="634"/>
    </location>
</feature>
<evidence type="ECO:0000313" key="2">
    <source>
        <dbReference type="EMBL" id="KAG5177171.1"/>
    </source>
</evidence>
<protein>
    <submittedName>
        <fullName evidence="2">Uncharacterized protein</fullName>
    </submittedName>
</protein>
<dbReference type="EMBL" id="JAFCMP010000528">
    <property type="protein sequence ID" value="KAG5177171.1"/>
    <property type="molecule type" value="Genomic_DNA"/>
</dbReference>
<keyword evidence="3" id="KW-1185">Reference proteome</keyword>
<evidence type="ECO:0000313" key="3">
    <source>
        <dbReference type="Proteomes" id="UP000664859"/>
    </source>
</evidence>
<reference evidence="2" key="1">
    <citation type="submission" date="2021-02" db="EMBL/GenBank/DDBJ databases">
        <title>First Annotated Genome of the Yellow-green Alga Tribonema minus.</title>
        <authorList>
            <person name="Mahan K.M."/>
        </authorList>
    </citation>
    <scope>NUCLEOTIDE SEQUENCE</scope>
    <source>
        <strain evidence="2">UTEX B ZZ1240</strain>
    </source>
</reference>
<accession>A0A835YLZ5</accession>
<feature type="region of interest" description="Disordered" evidence="1">
    <location>
        <begin position="54"/>
        <end position="92"/>
    </location>
</feature>
<organism evidence="2 3">
    <name type="scientific">Tribonema minus</name>
    <dbReference type="NCBI Taxonomy" id="303371"/>
    <lineage>
        <taxon>Eukaryota</taxon>
        <taxon>Sar</taxon>
        <taxon>Stramenopiles</taxon>
        <taxon>Ochrophyta</taxon>
        <taxon>PX clade</taxon>
        <taxon>Xanthophyceae</taxon>
        <taxon>Tribonematales</taxon>
        <taxon>Tribonemataceae</taxon>
        <taxon>Tribonema</taxon>
    </lineage>
</organism>
<proteinExistence type="predicted"/>
<comment type="caution">
    <text evidence="2">The sequence shown here is derived from an EMBL/GenBank/DDBJ whole genome shotgun (WGS) entry which is preliminary data.</text>
</comment>